<dbReference type="InterPro" id="IPR001608">
    <property type="entry name" value="Ala_racemase_N"/>
</dbReference>
<keyword evidence="5" id="KW-1185">Reference proteome</keyword>
<accession>A0AA50H9S3</accession>
<evidence type="ECO:0000313" key="5">
    <source>
        <dbReference type="Proteomes" id="UP001234585"/>
    </source>
</evidence>
<dbReference type="GO" id="GO:0008721">
    <property type="term" value="F:D-serine ammonia-lyase activity"/>
    <property type="evidence" value="ECO:0007669"/>
    <property type="project" value="TreeGrafter"/>
</dbReference>
<dbReference type="GO" id="GO:0036088">
    <property type="term" value="P:D-serine catabolic process"/>
    <property type="evidence" value="ECO:0007669"/>
    <property type="project" value="TreeGrafter"/>
</dbReference>
<comment type="similarity">
    <text evidence="1">Belongs to the DSD1 family.</text>
</comment>
<feature type="domain" description="D-serine dehydratase-like" evidence="3">
    <location>
        <begin position="254"/>
        <end position="345"/>
    </location>
</feature>
<dbReference type="PANTHER" id="PTHR28004">
    <property type="entry name" value="ZGC:162816-RELATED"/>
    <property type="match status" value="1"/>
</dbReference>
<dbReference type="Proteomes" id="UP001234585">
    <property type="component" value="Plasmid unnamed1"/>
</dbReference>
<geneLocation type="plasmid" evidence="4 5">
    <name>unnamed1</name>
</geneLocation>
<proteinExistence type="inferred from homology"/>
<dbReference type="PANTHER" id="PTHR28004:SF2">
    <property type="entry name" value="D-SERINE DEHYDRATASE"/>
    <property type="match status" value="1"/>
</dbReference>
<sequence length="363" mass="38102">MEVLVTFSPADIAEIQTPAVLIDLDVAVANIRRFQEYADSHALNVRPHIKTHKLPAIADLQIAAGAIGITCQKVSEAEAMVSGSRSIADVLITYNIVGAEKLQRLKALATRVKLSVVADSVAIVDGLSAAFRDEAQPLTVLVECDTGANRCGVLTPDAATSLAAYIHKMPGLVFGGLMTYPPAGGEAAVEAFMRVAKVDIEALGIKVPVITSGGTPSMMHAAEAPTTTEYRPGTYVYNDRSLVSRGTCGWEDCALTVLATVVSVPAENRAIIDAGSKVLTSDLLGLTGYGHVLGRDDIAIDQLSEEHGRLISSGPIALSVGDKIRIVPNHACVVTNMVDAVSVIGNGLLRTEAWPVTARGMVV</sequence>
<reference evidence="4 5" key="1">
    <citation type="submission" date="2023-08" db="EMBL/GenBank/DDBJ databases">
        <title>Pathogen: clinical or host-associated sample.</title>
        <authorList>
            <person name="Hergert J."/>
            <person name="Casey R."/>
            <person name="Wagner J."/>
            <person name="Young E.L."/>
            <person name="Oakeson K.F."/>
        </authorList>
    </citation>
    <scope>NUCLEOTIDE SEQUENCE [LARGE SCALE GENOMIC DNA]</scope>
    <source>
        <strain evidence="4 5">1760953</strain>
        <plasmid evidence="4 5">unnamed1</plasmid>
    </source>
</reference>
<dbReference type="RefSeq" id="WP_306040318.1">
    <property type="nucleotide sequence ID" value="NZ_CP132303.1"/>
</dbReference>
<dbReference type="InterPro" id="IPR026956">
    <property type="entry name" value="D-ser_dehydrat-like_dom"/>
</dbReference>
<dbReference type="InterPro" id="IPR029066">
    <property type="entry name" value="PLP-binding_barrel"/>
</dbReference>
<protein>
    <submittedName>
        <fullName evidence="4">D-TA family PLP-dependent enzyme</fullName>
    </submittedName>
</protein>
<name>A0AA50H9S3_9HYPH</name>
<keyword evidence="4" id="KW-0614">Plasmid</keyword>
<dbReference type="Pfam" id="PF14031">
    <property type="entry name" value="D-ser_dehydrat"/>
    <property type="match status" value="1"/>
</dbReference>
<organism evidence="4 5">
    <name type="scientific">Shinella sumterensis</name>
    <dbReference type="NCBI Taxonomy" id="1967501"/>
    <lineage>
        <taxon>Bacteria</taxon>
        <taxon>Pseudomonadati</taxon>
        <taxon>Pseudomonadota</taxon>
        <taxon>Alphaproteobacteria</taxon>
        <taxon>Hyphomicrobiales</taxon>
        <taxon>Rhizobiaceae</taxon>
        <taxon>Shinella</taxon>
    </lineage>
</organism>
<dbReference type="AlphaFoldDB" id="A0AA50H9S3"/>
<dbReference type="Gene3D" id="3.20.20.10">
    <property type="entry name" value="Alanine racemase"/>
    <property type="match status" value="1"/>
</dbReference>
<dbReference type="SMART" id="SM01119">
    <property type="entry name" value="D-ser_dehydrat"/>
    <property type="match status" value="1"/>
</dbReference>
<dbReference type="EMBL" id="CP132303">
    <property type="protein sequence ID" value="WLS00578.1"/>
    <property type="molecule type" value="Genomic_DNA"/>
</dbReference>
<dbReference type="SUPFAM" id="SSF51419">
    <property type="entry name" value="PLP-binding barrel"/>
    <property type="match status" value="1"/>
</dbReference>
<dbReference type="Pfam" id="PF01168">
    <property type="entry name" value="Ala_racemase_N"/>
    <property type="match status" value="1"/>
</dbReference>
<evidence type="ECO:0000256" key="2">
    <source>
        <dbReference type="ARBA" id="ARBA00023239"/>
    </source>
</evidence>
<evidence type="ECO:0000259" key="3">
    <source>
        <dbReference type="SMART" id="SM01119"/>
    </source>
</evidence>
<dbReference type="InterPro" id="IPR042208">
    <property type="entry name" value="D-ser_dehydrat-like_sf"/>
</dbReference>
<gene>
    <name evidence="4" type="ORF">Q9313_18195</name>
</gene>
<dbReference type="CDD" id="cd06820">
    <property type="entry name" value="PLPDE_III_LS_D-TA_like"/>
    <property type="match status" value="1"/>
</dbReference>
<evidence type="ECO:0000256" key="1">
    <source>
        <dbReference type="ARBA" id="ARBA00005323"/>
    </source>
</evidence>
<keyword evidence="2" id="KW-0456">Lyase</keyword>
<dbReference type="Gene3D" id="2.40.37.20">
    <property type="entry name" value="D-serine dehydratase-like domain"/>
    <property type="match status" value="1"/>
</dbReference>
<evidence type="ECO:0000313" key="4">
    <source>
        <dbReference type="EMBL" id="WLS00578.1"/>
    </source>
</evidence>
<dbReference type="InterPro" id="IPR051466">
    <property type="entry name" value="D-amino_acid_metab_enzyme"/>
</dbReference>